<gene>
    <name evidence="6" type="ORF">NC653_001678</name>
</gene>
<evidence type="ECO:0000256" key="2">
    <source>
        <dbReference type="ARBA" id="ARBA00022692"/>
    </source>
</evidence>
<evidence type="ECO:0000256" key="1">
    <source>
        <dbReference type="ARBA" id="ARBA00004141"/>
    </source>
</evidence>
<keyword evidence="7" id="KW-1185">Reference proteome</keyword>
<proteinExistence type="predicted"/>
<comment type="subcellular location">
    <subcellularLocation>
        <location evidence="1">Membrane</location>
        <topology evidence="1">Multi-pass membrane protein</topology>
    </subcellularLocation>
</comment>
<evidence type="ECO:0000256" key="3">
    <source>
        <dbReference type="ARBA" id="ARBA00022989"/>
    </source>
</evidence>
<accession>A0AAD6WFT7</accession>
<keyword evidence="3" id="KW-1133">Transmembrane helix</keyword>
<feature type="compositionally biased region" description="Polar residues" evidence="5">
    <location>
        <begin position="328"/>
        <end position="353"/>
    </location>
</feature>
<evidence type="ECO:0000256" key="5">
    <source>
        <dbReference type="SAM" id="MobiDB-lite"/>
    </source>
</evidence>
<reference evidence="6 7" key="1">
    <citation type="journal article" date="2023" name="Mol. Ecol. Resour.">
        <title>Chromosome-level genome assembly of a triploid poplar Populus alba 'Berolinensis'.</title>
        <authorList>
            <person name="Chen S."/>
            <person name="Yu Y."/>
            <person name="Wang X."/>
            <person name="Wang S."/>
            <person name="Zhang T."/>
            <person name="Zhou Y."/>
            <person name="He R."/>
            <person name="Meng N."/>
            <person name="Wang Y."/>
            <person name="Liu W."/>
            <person name="Liu Z."/>
            <person name="Liu J."/>
            <person name="Guo Q."/>
            <person name="Huang H."/>
            <person name="Sederoff R.R."/>
            <person name="Wang G."/>
            <person name="Qu G."/>
            <person name="Chen S."/>
        </authorList>
    </citation>
    <scope>NUCLEOTIDE SEQUENCE [LARGE SCALE GENOMIC DNA]</scope>
    <source>
        <strain evidence="6">SC-2020</strain>
    </source>
</reference>
<dbReference type="Proteomes" id="UP001164929">
    <property type="component" value="Chromosome 1"/>
</dbReference>
<dbReference type="AlphaFoldDB" id="A0AAD6WFT7"/>
<feature type="region of interest" description="Disordered" evidence="5">
    <location>
        <begin position="327"/>
        <end position="366"/>
    </location>
</feature>
<comment type="caution">
    <text evidence="6">The sequence shown here is derived from an EMBL/GenBank/DDBJ whole genome shotgun (WGS) entry which is preliminary data.</text>
</comment>
<protein>
    <submittedName>
        <fullName evidence="6">Light-harvesting complex-like protein 3 isotype 1</fullName>
    </submittedName>
</protein>
<feature type="compositionally biased region" description="Basic and acidic residues" evidence="5">
    <location>
        <begin position="60"/>
        <end position="70"/>
    </location>
</feature>
<dbReference type="PANTHER" id="PTHR14154">
    <property type="entry name" value="UPF0041 BRAIN PROTEIN 44-RELATED"/>
    <property type="match status" value="1"/>
</dbReference>
<dbReference type="EMBL" id="JAQIZT010000001">
    <property type="protein sequence ID" value="KAJ7011318.1"/>
    <property type="molecule type" value="Genomic_DNA"/>
</dbReference>
<evidence type="ECO:0000256" key="4">
    <source>
        <dbReference type="ARBA" id="ARBA00023136"/>
    </source>
</evidence>
<dbReference type="SUPFAM" id="SSF103511">
    <property type="entry name" value="Chlorophyll a-b binding protein"/>
    <property type="match status" value="1"/>
</dbReference>
<dbReference type="GO" id="GO:0016020">
    <property type="term" value="C:membrane"/>
    <property type="evidence" value="ECO:0007669"/>
    <property type="project" value="UniProtKB-SubCell"/>
</dbReference>
<evidence type="ECO:0000313" key="7">
    <source>
        <dbReference type="Proteomes" id="UP001164929"/>
    </source>
</evidence>
<feature type="region of interest" description="Disordered" evidence="5">
    <location>
        <begin position="39"/>
        <end position="86"/>
    </location>
</feature>
<name>A0AAD6WFT7_9ROSI</name>
<organism evidence="6 7">
    <name type="scientific">Populus alba x Populus x berolinensis</name>
    <dbReference type="NCBI Taxonomy" id="444605"/>
    <lineage>
        <taxon>Eukaryota</taxon>
        <taxon>Viridiplantae</taxon>
        <taxon>Streptophyta</taxon>
        <taxon>Embryophyta</taxon>
        <taxon>Tracheophyta</taxon>
        <taxon>Spermatophyta</taxon>
        <taxon>Magnoliopsida</taxon>
        <taxon>eudicotyledons</taxon>
        <taxon>Gunneridae</taxon>
        <taxon>Pentapetalae</taxon>
        <taxon>rosids</taxon>
        <taxon>fabids</taxon>
        <taxon>Malpighiales</taxon>
        <taxon>Salicaceae</taxon>
        <taxon>Saliceae</taxon>
        <taxon>Populus</taxon>
    </lineage>
</organism>
<keyword evidence="4" id="KW-0472">Membrane</keyword>
<keyword evidence="2" id="KW-0812">Transmembrane</keyword>
<sequence length="425" mass="47522">MSLFPPPLTRLPPSFSSKHQFIFKPTLSLRPTNPHFLLSTSKASTDDGGAGVSASAATVEEPKLEQKAPDSSESVPVAEKNSNGAVVPGGGVEVEVSKFEDPRWISGTWDLKQFEKDGKTDWDAVIDAEVRRRKWLEGNPESSSNDDPVVFDTSIIPWWSWMKRFHLPEAELLNGRAAMIGFFMAYLVDSLTGVGVVDQMGNFFCKTLLFVAVVGVLLIRKNEDLETIKTLLEETTFYDRQWQATWQDETSSIPKNEGKAVIVSVYEERPGKRRVSSSSNSHHHHHHHYVHHVIKQEVTLHKNGDSRKGYSRRAELLHYSERLRESALSATSSPSVPKPISSNNQHHQPTTNIVAAPRKPRFSRSTSPTCLGDWKILIPNCRSLTSIQAKQKKKKKHSGSTSNAMITVMKSLEVRQVVVALLDII</sequence>
<evidence type="ECO:0000313" key="6">
    <source>
        <dbReference type="EMBL" id="KAJ7011318.1"/>
    </source>
</evidence>